<sequence length="1649" mass="186876">MTEGIVHTRFDAYQKFMCNHSNGVLDFIALGSSLDSVKPLLGLRLENTVHSLLEDFVCKSNSRYAKRFPRFKRLLDAVAAWSDCFDSSAKDTSVRREMIKHAIDYLVKNGLVTQFGDPAVLNSGPNKMDPETLPDQNALQNVWRFINEKDFWQNRDCVGTSKGRAGNAQVNQSVKEFSNSDLDVEIGSVSQESSTCYNTCRTGSVCCPANKKIENAKSVQVQVCCQDVGCVCDLSVNKVVSPRKETVDCFTNTHCPSMKNFQNTANIKCDCDIKMNSDKSVQTQKYSLVKENIKKFDMNTQCDCDKKMNNTKIVQTQNTCLAGRNVNKINMDTQCNCMTTTDNNMPVQTQMSSPRQNLIKCNMSAQCDCVMKIPTRFAQTQTSSPRRNTEKFDMNTQCDCPATVNCKSFSPTQTSSPRRKSGKFDTNTQCDCPAIVNCKNFPPTQTSSLRRNIEKFDTNTQCYCPSTINCKSFSSTQTCSHDVNFVFNRDQNALNSLNRVYEICDKPKPFPRKMNMNRLNAMPCDCNPFHGNSKLKVRVHRATSTNCPRLRVPRVSSISLPCSSSQLIVRLFEADPSLSDSCLVLMRKKFEKDINNACSCVNDILRKLGDSMIKRLCLNCDIRPGRVDLNLVCKDKGPSKTRWFLGRVPTCSNVQKLNNSSADLNKCSEQFSDQFGSCLACRSKIPTVDFIYCKGGMKCNEEFKEQLDPVLDRSLMHDNSRKRNLFCNRQERRMDTRVCPFKELPVESNFCRDKTKREEKFDTGRTTFYPVCLTPDKQNCVKNEIGKEGRGKEVSFIWSRNKQMDFVFSSRMNLQSNDDFIFSSEACIDEENCDICMNNENLNKNRKGRIVKECCKGEEIDAERIGIGGDRFVIKDHENGMMELCDCNCNYSSDSLKENFCKEDNSVTENCNPGQCSCHIFCVNNSDLGSRKTVNCGYNFEKDEDTNFEKDQDSNCVFCRLLQENSSKLENSIAKTEEHVSEIKHDVQKTNGMKLEPTAKTENRVSKMKHNVQETNSIKSKPTVKTEKRVSIVKYNMQEANNSESKTISKTEENVPKIEYNVQGTNTSSLAIEQKVSGRERDNSVSKNVTFQGLEVNSFYLNETEAHLDAEKQYSDDSISPAYPNSSDNSFDAKCSYCGVNLSNPVFDENINTENENSEKPANKRETHGLVPKASVVLKSQELKEKHSNINKKSSTLSLHDQSTNVDNELKTGTEKISEAPKENITVCNCVQESEFIKIPPDSLIGNDNSSTTESLFVFCRSTIKSSSVSDFSTEDESSSNKNFGTTDYDVCRKLASRRAISRCESPKRKYSTVCAPSQSQKNRLLRESKVASRLCDSFPAINRIKYLIRKKLGRLLLEERDKGTCTSKTFLRNDRYLVSISSGKLNKGRVIRDSCSVDSSSRCPFTARNRYEPSAAPEKTFTEGCALKKNRNAFRDIKTRCQRMIRSNDVLKKIGVNGASAYPEKCGSKSTDTQDLIGKKKLKTRNRESCFIDSTINNTKTRNHLSILSLNSGRIIFVEDHGDHSSSRKLCHEKNRTSKEDKKLTFDSKFGRNHCKRPLGGTCESVKNGKAMVAEDRTCSDKLRSFEKRLFELERKREEDINLTNFLDDYERRISELDADFRLKLLQYVALCKSVKHSLMKRIKPYDV</sequence>
<name>A0AAJ7NCF5_9HYME</name>
<keyword evidence="2" id="KW-1185">Reference proteome</keyword>
<feature type="compositionally biased region" description="Basic and acidic residues" evidence="1">
    <location>
        <begin position="1157"/>
        <end position="1168"/>
    </location>
</feature>
<organism evidence="2 3">
    <name type="scientific">Ceratina calcarata</name>
    <dbReference type="NCBI Taxonomy" id="156304"/>
    <lineage>
        <taxon>Eukaryota</taxon>
        <taxon>Metazoa</taxon>
        <taxon>Ecdysozoa</taxon>
        <taxon>Arthropoda</taxon>
        <taxon>Hexapoda</taxon>
        <taxon>Insecta</taxon>
        <taxon>Pterygota</taxon>
        <taxon>Neoptera</taxon>
        <taxon>Endopterygota</taxon>
        <taxon>Hymenoptera</taxon>
        <taxon>Apocrita</taxon>
        <taxon>Aculeata</taxon>
        <taxon>Apoidea</taxon>
        <taxon>Anthophila</taxon>
        <taxon>Apidae</taxon>
        <taxon>Ceratina</taxon>
        <taxon>Zadontomerus</taxon>
    </lineage>
</organism>
<evidence type="ECO:0000313" key="2">
    <source>
        <dbReference type="Proteomes" id="UP000694925"/>
    </source>
</evidence>
<gene>
    <name evidence="3" type="primary">LOC108629915</name>
</gene>
<protein>
    <submittedName>
        <fullName evidence="3">Uncharacterized protein LOC108629915</fullName>
    </submittedName>
</protein>
<reference evidence="3" key="1">
    <citation type="submission" date="2025-08" db="UniProtKB">
        <authorList>
            <consortium name="RefSeq"/>
        </authorList>
    </citation>
    <scope>IDENTIFICATION</scope>
    <source>
        <tissue evidence="3">Whole body</tissue>
    </source>
</reference>
<proteinExistence type="predicted"/>
<evidence type="ECO:0000256" key="1">
    <source>
        <dbReference type="SAM" id="MobiDB-lite"/>
    </source>
</evidence>
<dbReference type="RefSeq" id="XP_017888365.2">
    <property type="nucleotide sequence ID" value="XM_018032876.2"/>
</dbReference>
<dbReference type="KEGG" id="ccal:108629915"/>
<evidence type="ECO:0000313" key="3">
    <source>
        <dbReference type="RefSeq" id="XP_017888365.2"/>
    </source>
</evidence>
<feature type="region of interest" description="Disordered" evidence="1">
    <location>
        <begin position="1150"/>
        <end position="1171"/>
    </location>
</feature>
<dbReference type="GeneID" id="108629915"/>
<accession>A0AAJ7NCF5</accession>
<dbReference type="Proteomes" id="UP000694925">
    <property type="component" value="Unplaced"/>
</dbReference>